<comment type="similarity">
    <text evidence="1 5 6">Belongs to the bacterial ribosomal protein bL20 family.</text>
</comment>
<organism evidence="7 8">
    <name type="scientific">Candidatus Colwellbacteria bacterium CG10_big_fil_rev_8_21_14_0_10_41_28</name>
    <dbReference type="NCBI Taxonomy" id="1974539"/>
    <lineage>
        <taxon>Bacteria</taxon>
        <taxon>Candidatus Colwelliibacteriota</taxon>
    </lineage>
</organism>
<dbReference type="GO" id="GO:0003735">
    <property type="term" value="F:structural constituent of ribosome"/>
    <property type="evidence" value="ECO:0007669"/>
    <property type="project" value="InterPro"/>
</dbReference>
<dbReference type="InterPro" id="IPR035566">
    <property type="entry name" value="Ribosomal_protein_bL20_C"/>
</dbReference>
<dbReference type="GO" id="GO:0000027">
    <property type="term" value="P:ribosomal large subunit assembly"/>
    <property type="evidence" value="ECO:0007669"/>
    <property type="project" value="UniProtKB-UniRule"/>
</dbReference>
<proteinExistence type="inferred from homology"/>
<dbReference type="HAMAP" id="MF_00382">
    <property type="entry name" value="Ribosomal_bL20"/>
    <property type="match status" value="1"/>
</dbReference>
<evidence type="ECO:0000256" key="1">
    <source>
        <dbReference type="ARBA" id="ARBA00007698"/>
    </source>
</evidence>
<dbReference type="NCBIfam" id="TIGR01032">
    <property type="entry name" value="rplT_bact"/>
    <property type="match status" value="1"/>
</dbReference>
<evidence type="ECO:0000256" key="2">
    <source>
        <dbReference type="ARBA" id="ARBA00022980"/>
    </source>
</evidence>
<dbReference type="Proteomes" id="UP000230776">
    <property type="component" value="Unassembled WGS sequence"/>
</dbReference>
<protein>
    <recommendedName>
        <fullName evidence="4 5">Large ribosomal subunit protein bL20</fullName>
    </recommendedName>
</protein>
<dbReference type="CDD" id="cd07026">
    <property type="entry name" value="Ribosomal_L20"/>
    <property type="match status" value="1"/>
</dbReference>
<keyword evidence="5 6" id="KW-0694">RNA-binding</keyword>
<dbReference type="InterPro" id="IPR005813">
    <property type="entry name" value="Ribosomal_bL20"/>
</dbReference>
<dbReference type="GO" id="GO:0006412">
    <property type="term" value="P:translation"/>
    <property type="evidence" value="ECO:0007669"/>
    <property type="project" value="InterPro"/>
</dbReference>
<dbReference type="GO" id="GO:1990904">
    <property type="term" value="C:ribonucleoprotein complex"/>
    <property type="evidence" value="ECO:0007669"/>
    <property type="project" value="UniProtKB-KW"/>
</dbReference>
<dbReference type="GO" id="GO:0005840">
    <property type="term" value="C:ribosome"/>
    <property type="evidence" value="ECO:0007669"/>
    <property type="project" value="UniProtKB-KW"/>
</dbReference>
<gene>
    <name evidence="5" type="primary">rplT</name>
    <name evidence="7" type="ORF">COT88_00490</name>
</gene>
<keyword evidence="3 5" id="KW-0687">Ribonucleoprotein</keyword>
<name>A0A2H0VJU9_9BACT</name>
<keyword evidence="5 6" id="KW-0699">rRNA-binding</keyword>
<keyword evidence="2 5" id="KW-0689">Ribosomal protein</keyword>
<evidence type="ECO:0000256" key="3">
    <source>
        <dbReference type="ARBA" id="ARBA00023274"/>
    </source>
</evidence>
<dbReference type="EMBL" id="PFAG01000006">
    <property type="protein sequence ID" value="PIR98639.1"/>
    <property type="molecule type" value="Genomic_DNA"/>
</dbReference>
<reference evidence="8" key="1">
    <citation type="submission" date="2017-09" db="EMBL/GenBank/DDBJ databases">
        <title>Depth-based differentiation of microbial function through sediment-hosted aquifers and enrichment of novel symbionts in the deep terrestrial subsurface.</title>
        <authorList>
            <person name="Probst A.J."/>
            <person name="Ladd B."/>
            <person name="Jarett J.K."/>
            <person name="Geller-Mcgrath D.E."/>
            <person name="Sieber C.M.K."/>
            <person name="Emerson J.B."/>
            <person name="Anantharaman K."/>
            <person name="Thomas B.C."/>
            <person name="Malmstrom R."/>
            <person name="Stieglmeier M."/>
            <person name="Klingl A."/>
            <person name="Woyke T."/>
            <person name="Ryan C.M."/>
            <person name="Banfield J.F."/>
        </authorList>
    </citation>
    <scope>NUCLEOTIDE SEQUENCE [LARGE SCALE GENOMIC DNA]</scope>
</reference>
<dbReference type="FunFam" id="1.10.1900.20:FF:000001">
    <property type="entry name" value="50S ribosomal protein L20"/>
    <property type="match status" value="1"/>
</dbReference>
<evidence type="ECO:0000256" key="6">
    <source>
        <dbReference type="RuleBase" id="RU000560"/>
    </source>
</evidence>
<dbReference type="GO" id="GO:0019843">
    <property type="term" value="F:rRNA binding"/>
    <property type="evidence" value="ECO:0007669"/>
    <property type="project" value="UniProtKB-UniRule"/>
</dbReference>
<dbReference type="Gene3D" id="6.10.160.10">
    <property type="match status" value="1"/>
</dbReference>
<evidence type="ECO:0000256" key="5">
    <source>
        <dbReference type="HAMAP-Rule" id="MF_00382"/>
    </source>
</evidence>
<accession>A0A2H0VJU9</accession>
<dbReference type="AlphaFoldDB" id="A0A2H0VJU9"/>
<sequence>MPRVKRGTIANKRRRAILKQTKGYRWGRKSKEKLAKQALLKAWTYAYRDRRVKKREFRKLWQTKINAAARQHGISYSKLIPKLKAANIGLDRKSLADIAENDSKAFGKVLETAGISASDSSE</sequence>
<comment type="caution">
    <text evidence="7">The sequence shown here is derived from an EMBL/GenBank/DDBJ whole genome shotgun (WGS) entry which is preliminary data.</text>
</comment>
<dbReference type="Gene3D" id="1.10.1900.20">
    <property type="entry name" value="Ribosomal protein L20"/>
    <property type="match status" value="1"/>
</dbReference>
<dbReference type="PRINTS" id="PR00062">
    <property type="entry name" value="RIBOSOMALL20"/>
</dbReference>
<evidence type="ECO:0000256" key="4">
    <source>
        <dbReference type="ARBA" id="ARBA00035172"/>
    </source>
</evidence>
<comment type="function">
    <text evidence="5 6">Binds directly to 23S ribosomal RNA and is necessary for the in vitro assembly process of the 50S ribosomal subunit. It is not involved in the protein synthesizing functions of that subunit.</text>
</comment>
<dbReference type="PANTHER" id="PTHR10986">
    <property type="entry name" value="39S RIBOSOMAL PROTEIN L20"/>
    <property type="match status" value="1"/>
</dbReference>
<evidence type="ECO:0000313" key="7">
    <source>
        <dbReference type="EMBL" id="PIR98639.1"/>
    </source>
</evidence>
<evidence type="ECO:0000313" key="8">
    <source>
        <dbReference type="Proteomes" id="UP000230776"/>
    </source>
</evidence>
<dbReference type="SUPFAM" id="SSF74731">
    <property type="entry name" value="Ribosomal protein L20"/>
    <property type="match status" value="1"/>
</dbReference>
<dbReference type="Pfam" id="PF00453">
    <property type="entry name" value="Ribosomal_L20"/>
    <property type="match status" value="1"/>
</dbReference>